<proteinExistence type="predicted"/>
<keyword evidence="1" id="KW-0812">Transmembrane</keyword>
<keyword evidence="3" id="KW-1185">Reference proteome</keyword>
<organism evidence="2 3">
    <name type="scientific">Georgenia wutianyii</name>
    <dbReference type="NCBI Taxonomy" id="2585135"/>
    <lineage>
        <taxon>Bacteria</taxon>
        <taxon>Bacillati</taxon>
        <taxon>Actinomycetota</taxon>
        <taxon>Actinomycetes</taxon>
        <taxon>Micrococcales</taxon>
        <taxon>Bogoriellaceae</taxon>
        <taxon>Georgenia</taxon>
    </lineage>
</organism>
<feature type="transmembrane region" description="Helical" evidence="1">
    <location>
        <begin position="48"/>
        <end position="69"/>
    </location>
</feature>
<name>A0ABX5VR26_9MICO</name>
<dbReference type="Proteomes" id="UP000313948">
    <property type="component" value="Chromosome"/>
</dbReference>
<evidence type="ECO:0000256" key="1">
    <source>
        <dbReference type="SAM" id="Phobius"/>
    </source>
</evidence>
<accession>A0ABX5VR26</accession>
<feature type="transmembrane region" description="Helical" evidence="1">
    <location>
        <begin position="113"/>
        <end position="131"/>
    </location>
</feature>
<dbReference type="EMBL" id="CP040899">
    <property type="protein sequence ID" value="QDB79898.1"/>
    <property type="molecule type" value="Genomic_DNA"/>
</dbReference>
<evidence type="ECO:0000313" key="2">
    <source>
        <dbReference type="EMBL" id="QDB79898.1"/>
    </source>
</evidence>
<keyword evidence="1" id="KW-0472">Membrane</keyword>
<dbReference type="InterPro" id="IPR009732">
    <property type="entry name" value="DUF1304"/>
</dbReference>
<gene>
    <name evidence="2" type="ORF">FE251_11320</name>
</gene>
<protein>
    <submittedName>
        <fullName evidence="2">DUF1304 domain-containing protein</fullName>
    </submittedName>
</protein>
<sequence>MNAFVQVCAAVSAAVVIGVAPFEAFRIHRPGVQRFLGIESEGLANVHLWSFCIGARNALVGVGTLVGLVMVNVGDRETGTVLVVACLVYLLFSALFMGLADALGYWLPRGGSVRGVLGSGVLPAAALVALAV</sequence>
<evidence type="ECO:0000313" key="3">
    <source>
        <dbReference type="Proteomes" id="UP000313948"/>
    </source>
</evidence>
<keyword evidence="1" id="KW-1133">Transmembrane helix</keyword>
<reference evidence="2 3" key="1">
    <citation type="submission" date="2019-05" db="EMBL/GenBank/DDBJ databases">
        <title>Georgenia *** sp. nov., and Georgenia *** sp. nov., isolated from the intestinal contents of plateau pika (Ochotona curzoniae) in the Qinghai-Tibet plateau of China.</title>
        <authorList>
            <person name="Tian Z."/>
        </authorList>
    </citation>
    <scope>NUCLEOTIDE SEQUENCE [LARGE SCALE GENOMIC DNA]</scope>
    <source>
        <strain evidence="2 3">Z294</strain>
    </source>
</reference>
<feature type="transmembrane region" description="Helical" evidence="1">
    <location>
        <begin position="81"/>
        <end position="107"/>
    </location>
</feature>
<dbReference type="Pfam" id="PF06993">
    <property type="entry name" value="DUF1304"/>
    <property type="match status" value="1"/>
</dbReference>
<dbReference type="RefSeq" id="WP_139948818.1">
    <property type="nucleotide sequence ID" value="NZ_CP040899.1"/>
</dbReference>